<proteinExistence type="predicted"/>
<organism evidence="2 3">
    <name type="scientific">Clostridium mobile</name>
    <dbReference type="NCBI Taxonomy" id="2841512"/>
    <lineage>
        <taxon>Bacteria</taxon>
        <taxon>Bacillati</taxon>
        <taxon>Bacillota</taxon>
        <taxon>Clostridia</taxon>
        <taxon>Eubacteriales</taxon>
        <taxon>Clostridiaceae</taxon>
        <taxon>Clostridium</taxon>
    </lineage>
</organism>
<keyword evidence="1" id="KW-1133">Transmembrane helix</keyword>
<dbReference type="NCBIfam" id="TIGR02532">
    <property type="entry name" value="IV_pilin_GFxxxE"/>
    <property type="match status" value="1"/>
</dbReference>
<dbReference type="Proteomes" id="UP000726170">
    <property type="component" value="Unassembled WGS sequence"/>
</dbReference>
<comment type="caution">
    <text evidence="2">The sequence shown here is derived from an EMBL/GenBank/DDBJ whole genome shotgun (WGS) entry which is preliminary data.</text>
</comment>
<reference evidence="2 3" key="1">
    <citation type="submission" date="2021-06" db="EMBL/GenBank/DDBJ databases">
        <authorList>
            <person name="Sun Q."/>
            <person name="Li D."/>
        </authorList>
    </citation>
    <scope>NUCLEOTIDE SEQUENCE [LARGE SCALE GENOMIC DNA]</scope>
    <source>
        <strain evidence="2 3">MSJ-11</strain>
    </source>
</reference>
<feature type="transmembrane region" description="Helical" evidence="1">
    <location>
        <begin position="7"/>
        <end position="28"/>
    </location>
</feature>
<dbReference type="PROSITE" id="PS00409">
    <property type="entry name" value="PROKAR_NTER_METHYL"/>
    <property type="match status" value="1"/>
</dbReference>
<keyword evidence="1" id="KW-0472">Membrane</keyword>
<keyword evidence="1" id="KW-0812">Transmembrane</keyword>
<dbReference type="InterPro" id="IPR012902">
    <property type="entry name" value="N_methyl_site"/>
</dbReference>
<gene>
    <name evidence="2" type="ORF">KQI86_13425</name>
</gene>
<sequence length="167" mass="18647">MKKIKRGFTLVELLVVIAIIAILAAIIAPNAFKAIEKSKVATVESDYRAIKTATFNYYTDTGKWPSMYDATLEGLFITGKDKNNNELDNWDGPYLEKLPSKNPWGGDYKINAVEDIVELEFNKVPLKVAEKIDLDLDGVGENHRGAVIYGLDGDTCTVRIRITHRVT</sequence>
<dbReference type="RefSeq" id="WP_216439890.1">
    <property type="nucleotide sequence ID" value="NZ_JAHLQF010000003.1"/>
</dbReference>
<evidence type="ECO:0000313" key="2">
    <source>
        <dbReference type="EMBL" id="MBU5485338.1"/>
    </source>
</evidence>
<dbReference type="Pfam" id="PF07963">
    <property type="entry name" value="N_methyl"/>
    <property type="match status" value="1"/>
</dbReference>
<evidence type="ECO:0000256" key="1">
    <source>
        <dbReference type="SAM" id="Phobius"/>
    </source>
</evidence>
<dbReference type="EMBL" id="JAHLQF010000003">
    <property type="protein sequence ID" value="MBU5485338.1"/>
    <property type="molecule type" value="Genomic_DNA"/>
</dbReference>
<name>A0ABS6EJW4_9CLOT</name>
<evidence type="ECO:0000313" key="3">
    <source>
        <dbReference type="Proteomes" id="UP000726170"/>
    </source>
</evidence>
<protein>
    <submittedName>
        <fullName evidence="2">Type II secretion system protein GspG</fullName>
    </submittedName>
</protein>
<dbReference type="Pfam" id="PF22434">
    <property type="entry name" value="PilW_C"/>
    <property type="match status" value="1"/>
</dbReference>
<dbReference type="PANTHER" id="PTHR30093">
    <property type="entry name" value="GENERAL SECRETION PATHWAY PROTEIN G"/>
    <property type="match status" value="1"/>
</dbReference>
<keyword evidence="3" id="KW-1185">Reference proteome</keyword>
<accession>A0ABS6EJW4</accession>